<gene>
    <name evidence="4" type="ORF">F1654_10880</name>
</gene>
<keyword evidence="2" id="KW-1277">Toxin-antitoxin system</keyword>
<evidence type="ECO:0000313" key="5">
    <source>
        <dbReference type="Proteomes" id="UP000325122"/>
    </source>
</evidence>
<reference evidence="4 5" key="1">
    <citation type="submission" date="2019-09" db="EMBL/GenBank/DDBJ databases">
        <authorList>
            <person name="Kevbrin V."/>
            <person name="Grouzdev D.S."/>
        </authorList>
    </citation>
    <scope>NUCLEOTIDE SEQUENCE [LARGE SCALE GENOMIC DNA]</scope>
    <source>
        <strain evidence="4 5">G-192</strain>
    </source>
</reference>
<comment type="similarity">
    <text evidence="1 3">Belongs to the RelE toxin family.</text>
</comment>
<dbReference type="Pfam" id="PF05016">
    <property type="entry name" value="ParE_toxin"/>
    <property type="match status" value="1"/>
</dbReference>
<evidence type="ECO:0000256" key="3">
    <source>
        <dbReference type="PIRNR" id="PIRNR029218"/>
    </source>
</evidence>
<dbReference type="InterPro" id="IPR007712">
    <property type="entry name" value="RelE/ParE_toxin"/>
</dbReference>
<dbReference type="AlphaFoldDB" id="A0A5M6ZC65"/>
<evidence type="ECO:0000256" key="1">
    <source>
        <dbReference type="ARBA" id="ARBA00006226"/>
    </source>
</evidence>
<dbReference type="Gene3D" id="3.30.2310.20">
    <property type="entry name" value="RelE-like"/>
    <property type="match status" value="1"/>
</dbReference>
<dbReference type="InterPro" id="IPR028344">
    <property type="entry name" value="ParE1/4"/>
</dbReference>
<dbReference type="InterPro" id="IPR035093">
    <property type="entry name" value="RelE/ParE_toxin_dom_sf"/>
</dbReference>
<organism evidence="4 5">
    <name type="scientific">Alkalicaulis satelles</name>
    <dbReference type="NCBI Taxonomy" id="2609175"/>
    <lineage>
        <taxon>Bacteria</taxon>
        <taxon>Pseudomonadati</taxon>
        <taxon>Pseudomonadota</taxon>
        <taxon>Alphaproteobacteria</taxon>
        <taxon>Maricaulales</taxon>
        <taxon>Maricaulaceae</taxon>
        <taxon>Alkalicaulis</taxon>
    </lineage>
</organism>
<dbReference type="EMBL" id="VWOJ01000003">
    <property type="protein sequence ID" value="KAA5802323.1"/>
    <property type="molecule type" value="Genomic_DNA"/>
</dbReference>
<keyword evidence="5" id="KW-1185">Reference proteome</keyword>
<protein>
    <recommendedName>
        <fullName evidence="3">Toxin</fullName>
    </recommendedName>
</protein>
<proteinExistence type="inferred from homology"/>
<comment type="caution">
    <text evidence="4">The sequence shown here is derived from an EMBL/GenBank/DDBJ whole genome shotgun (WGS) entry which is preliminary data.</text>
</comment>
<dbReference type="PANTHER" id="PTHR33755">
    <property type="entry name" value="TOXIN PARE1-RELATED"/>
    <property type="match status" value="1"/>
</dbReference>
<dbReference type="PIRSF" id="PIRSF029218">
    <property type="entry name" value="ParE"/>
    <property type="match status" value="1"/>
</dbReference>
<dbReference type="Proteomes" id="UP000325122">
    <property type="component" value="Unassembled WGS sequence"/>
</dbReference>
<name>A0A5M6ZC65_9PROT</name>
<dbReference type="RefSeq" id="WP_150023573.1">
    <property type="nucleotide sequence ID" value="NZ_VWOJ01000003.1"/>
</dbReference>
<evidence type="ECO:0000313" key="4">
    <source>
        <dbReference type="EMBL" id="KAA5802323.1"/>
    </source>
</evidence>
<accession>A0A5M6ZC65</accession>
<sequence length="100" mass="11117">MARLRFTRDANADMKAILKYSVSQWGKSVATGYVQRLERSCERVAARPETGRTRSDLREGLRSVAVASHVVFFRIDPDSVTIVRVLHARQDPGSALETGA</sequence>
<dbReference type="InterPro" id="IPR051803">
    <property type="entry name" value="TA_system_RelE-like_toxin"/>
</dbReference>
<evidence type="ECO:0000256" key="2">
    <source>
        <dbReference type="ARBA" id="ARBA00022649"/>
    </source>
</evidence>